<proteinExistence type="predicted"/>
<name>A0ABT2PFJ1_9MICO</name>
<keyword evidence="2 5" id="KW-0812">Transmembrane</keyword>
<feature type="transmembrane region" description="Helical" evidence="5">
    <location>
        <begin position="199"/>
        <end position="221"/>
    </location>
</feature>
<feature type="transmembrane region" description="Helical" evidence="5">
    <location>
        <begin position="260"/>
        <end position="282"/>
    </location>
</feature>
<dbReference type="InterPro" id="IPR044878">
    <property type="entry name" value="UbiA_sf"/>
</dbReference>
<evidence type="ECO:0000256" key="3">
    <source>
        <dbReference type="ARBA" id="ARBA00022989"/>
    </source>
</evidence>
<reference evidence="6 7" key="1">
    <citation type="journal article" date="2024" name="Int. J. Syst. Evol. Microbiol.">
        <title>Microbacterium memoriense sp. nov., a member of the Actinomycetota from marine beach sediment of the north coast of Portugal.</title>
        <authorList>
            <person name="Santos J.D.N.D."/>
            <person name="Klimek D."/>
            <person name="Calusinska M."/>
            <person name="Lobo-da-Cunha A."/>
            <person name="Catita J."/>
            <person name="Goncalves H."/>
            <person name="Gonzalez I."/>
            <person name="Lage O.M."/>
        </authorList>
    </citation>
    <scope>NUCLEOTIDE SEQUENCE [LARGE SCALE GENOMIC DNA]</scope>
    <source>
        <strain evidence="6 7">PMIC_1C1B</strain>
    </source>
</reference>
<evidence type="ECO:0000313" key="7">
    <source>
        <dbReference type="Proteomes" id="UP001300496"/>
    </source>
</evidence>
<comment type="subcellular location">
    <subcellularLocation>
        <location evidence="1">Membrane</location>
        <topology evidence="1">Multi-pass membrane protein</topology>
    </subcellularLocation>
</comment>
<comment type="caution">
    <text evidence="6">The sequence shown here is derived from an EMBL/GenBank/DDBJ whole genome shotgun (WGS) entry which is preliminary data.</text>
</comment>
<feature type="transmembrane region" description="Helical" evidence="5">
    <location>
        <begin position="233"/>
        <end position="253"/>
    </location>
</feature>
<keyword evidence="4 5" id="KW-0472">Membrane</keyword>
<feature type="transmembrane region" description="Helical" evidence="5">
    <location>
        <begin position="20"/>
        <end position="38"/>
    </location>
</feature>
<evidence type="ECO:0000256" key="4">
    <source>
        <dbReference type="ARBA" id="ARBA00023136"/>
    </source>
</evidence>
<evidence type="ECO:0000256" key="1">
    <source>
        <dbReference type="ARBA" id="ARBA00004141"/>
    </source>
</evidence>
<keyword evidence="3 5" id="KW-1133">Transmembrane helix</keyword>
<dbReference type="InterPro" id="IPR000537">
    <property type="entry name" value="UbiA_prenyltransferase"/>
</dbReference>
<feature type="transmembrane region" description="Helical" evidence="5">
    <location>
        <begin position="84"/>
        <end position="104"/>
    </location>
</feature>
<dbReference type="RefSeq" id="WP_261607092.1">
    <property type="nucleotide sequence ID" value="NZ_JAODOR010000010.1"/>
</dbReference>
<evidence type="ECO:0000313" key="6">
    <source>
        <dbReference type="EMBL" id="MCT9002564.1"/>
    </source>
</evidence>
<dbReference type="Proteomes" id="UP001300496">
    <property type="component" value="Unassembled WGS sequence"/>
</dbReference>
<dbReference type="EMBL" id="JAODOR010000010">
    <property type="protein sequence ID" value="MCT9002564.1"/>
    <property type="molecule type" value="Genomic_DNA"/>
</dbReference>
<sequence>MQLARVGRTAGALWRCTHPGPTVVVTVLALVLGVAAGLDAGRLALLGAAVIAGQLSVGWSNDAIDGARDRAVGRRDKPIARGEITAKAVWMAAGIAVGIAAALSALLGPVFLASHGLALASAWAYNLGLKNTALSVAPFVLSFGLFPSLATLALPAPAFAAPWATLAGATLGIAVHFSNVLPDLEDDARTGVRGLPHRLGARASAVCAFVAVEVGAVVVLLGPAATGDPVRPAAIVGIVLVSAVAAIGVVRALRRPDRAVFRLVMLAALLLVAQLAVTGVSVS</sequence>
<evidence type="ECO:0000256" key="2">
    <source>
        <dbReference type="ARBA" id="ARBA00022692"/>
    </source>
</evidence>
<keyword evidence="7" id="KW-1185">Reference proteome</keyword>
<feature type="transmembrane region" description="Helical" evidence="5">
    <location>
        <begin position="136"/>
        <end position="154"/>
    </location>
</feature>
<dbReference type="Gene3D" id="1.10.357.140">
    <property type="entry name" value="UbiA prenyltransferase"/>
    <property type="match status" value="1"/>
</dbReference>
<evidence type="ECO:0000256" key="5">
    <source>
        <dbReference type="SAM" id="Phobius"/>
    </source>
</evidence>
<organism evidence="6 7">
    <name type="scientific">Microbacterium memoriense</name>
    <dbReference type="NCBI Taxonomy" id="2978350"/>
    <lineage>
        <taxon>Bacteria</taxon>
        <taxon>Bacillati</taxon>
        <taxon>Actinomycetota</taxon>
        <taxon>Actinomycetes</taxon>
        <taxon>Micrococcales</taxon>
        <taxon>Microbacteriaceae</taxon>
        <taxon>Microbacterium</taxon>
    </lineage>
</organism>
<protein>
    <submittedName>
        <fullName evidence="6">UbiA family prenyltransferase</fullName>
    </submittedName>
</protein>
<feature type="transmembrane region" description="Helical" evidence="5">
    <location>
        <begin position="160"/>
        <end position="178"/>
    </location>
</feature>
<accession>A0ABT2PFJ1</accession>
<gene>
    <name evidence="6" type="ORF">N4R40_09335</name>
</gene>
<dbReference type="Pfam" id="PF01040">
    <property type="entry name" value="UbiA"/>
    <property type="match status" value="1"/>
</dbReference>